<dbReference type="RefSeq" id="XP_070887016.1">
    <property type="nucleotide sequence ID" value="XM_071035380.1"/>
</dbReference>
<dbReference type="GeneID" id="98150452"/>
<organism evidence="2 3">
    <name type="scientific">Aspergillus lucknowensis</name>
    <dbReference type="NCBI Taxonomy" id="176173"/>
    <lineage>
        <taxon>Eukaryota</taxon>
        <taxon>Fungi</taxon>
        <taxon>Dikarya</taxon>
        <taxon>Ascomycota</taxon>
        <taxon>Pezizomycotina</taxon>
        <taxon>Eurotiomycetes</taxon>
        <taxon>Eurotiomycetidae</taxon>
        <taxon>Eurotiales</taxon>
        <taxon>Aspergillaceae</taxon>
        <taxon>Aspergillus</taxon>
        <taxon>Aspergillus subgen. Nidulantes</taxon>
    </lineage>
</organism>
<gene>
    <name evidence="2" type="ORF">BJX67DRAFT_75032</name>
</gene>
<accession>A0ABR4LUH3</accession>
<dbReference type="Proteomes" id="UP001610432">
    <property type="component" value="Unassembled WGS sequence"/>
</dbReference>
<dbReference type="PANTHER" id="PTHR47534:SF3">
    <property type="entry name" value="ALCOHOL DEHYDROGENASE-LIKE C-TERMINAL DOMAIN-CONTAINING PROTEIN"/>
    <property type="match status" value="1"/>
</dbReference>
<evidence type="ECO:0008006" key="4">
    <source>
        <dbReference type="Google" id="ProtNLM"/>
    </source>
</evidence>
<dbReference type="EMBL" id="JBFXLQ010000016">
    <property type="protein sequence ID" value="KAL2868037.1"/>
    <property type="molecule type" value="Genomic_DNA"/>
</dbReference>
<reference evidence="2 3" key="1">
    <citation type="submission" date="2024-07" db="EMBL/GenBank/DDBJ databases">
        <title>Section-level genome sequencing and comparative genomics of Aspergillus sections Usti and Cavernicolus.</title>
        <authorList>
            <consortium name="Lawrence Berkeley National Laboratory"/>
            <person name="Nybo J.L."/>
            <person name="Vesth T.C."/>
            <person name="Theobald S."/>
            <person name="Frisvad J.C."/>
            <person name="Larsen T.O."/>
            <person name="Kjaerboelling I."/>
            <person name="Rothschild-Mancinelli K."/>
            <person name="Lyhne E.K."/>
            <person name="Kogle M.E."/>
            <person name="Barry K."/>
            <person name="Clum A."/>
            <person name="Na H."/>
            <person name="Ledsgaard L."/>
            <person name="Lin J."/>
            <person name="Lipzen A."/>
            <person name="Kuo A."/>
            <person name="Riley R."/>
            <person name="Mondo S."/>
            <person name="Labutti K."/>
            <person name="Haridas S."/>
            <person name="Pangalinan J."/>
            <person name="Salamov A.A."/>
            <person name="Simmons B.A."/>
            <person name="Magnuson J.K."/>
            <person name="Chen J."/>
            <person name="Drula E."/>
            <person name="Henrissat B."/>
            <person name="Wiebenga A."/>
            <person name="Lubbers R.J."/>
            <person name="Gomes A.C."/>
            <person name="Macurrencykelacurrency M.R."/>
            <person name="Stajich J."/>
            <person name="Grigoriev I.V."/>
            <person name="Mortensen U.H."/>
            <person name="De Vries R.P."/>
            <person name="Baker S.E."/>
            <person name="Andersen M.R."/>
        </authorList>
    </citation>
    <scope>NUCLEOTIDE SEQUENCE [LARGE SCALE GENOMIC DNA]</scope>
    <source>
        <strain evidence="2 3">CBS 449.75</strain>
    </source>
</reference>
<keyword evidence="3" id="KW-1185">Reference proteome</keyword>
<dbReference type="Gene3D" id="3.40.50.720">
    <property type="entry name" value="NAD(P)-binding Rossmann-like Domain"/>
    <property type="match status" value="1"/>
</dbReference>
<proteinExistence type="predicted"/>
<sequence>MVAIEAIRVSNQQVASGLPAGLVAVFVGATSGIGESSMKQFARSANAPRIYFVGRTASWAERIKKELSELNPQGTYTFLQCDASQLKSVDKVSREIKEKEAAINVLFISIGTLLTGTKTDEGLHYFAALSYYSRIRFAANLLPLLQAAPGLRRVVTVFAGGKEGQIDTNDFPGWKLGALAQRGHFASLITLSFETLAKKAPEVSFVHDYPGFVKTDLARGSKGIGAVIVKGVAKVFGPFLNIPIEEAGERHAFYATSSRYQPASGDAKGVELVDKVHVGTGTDGKEGSGVYSVHSDGETKVQGVLAELRKKGVNEKVWEHVEGEFVRVTGSAAV</sequence>
<evidence type="ECO:0000313" key="3">
    <source>
        <dbReference type="Proteomes" id="UP001610432"/>
    </source>
</evidence>
<name>A0ABR4LUH3_9EURO</name>
<dbReference type="Pfam" id="PF00106">
    <property type="entry name" value="adh_short"/>
    <property type="match status" value="1"/>
</dbReference>
<evidence type="ECO:0000313" key="2">
    <source>
        <dbReference type="EMBL" id="KAL2868037.1"/>
    </source>
</evidence>
<comment type="caution">
    <text evidence="2">The sequence shown here is derived from an EMBL/GenBank/DDBJ whole genome shotgun (WGS) entry which is preliminary data.</text>
</comment>
<evidence type="ECO:0000256" key="1">
    <source>
        <dbReference type="ARBA" id="ARBA00023002"/>
    </source>
</evidence>
<dbReference type="PANTHER" id="PTHR47534">
    <property type="entry name" value="YALI0E05731P"/>
    <property type="match status" value="1"/>
</dbReference>
<dbReference type="InterPro" id="IPR052228">
    <property type="entry name" value="Sec_Metab_Biosynth_Oxidored"/>
</dbReference>
<dbReference type="InterPro" id="IPR036291">
    <property type="entry name" value="NAD(P)-bd_dom_sf"/>
</dbReference>
<keyword evidence="1" id="KW-0560">Oxidoreductase</keyword>
<dbReference type="InterPro" id="IPR002347">
    <property type="entry name" value="SDR_fam"/>
</dbReference>
<dbReference type="SUPFAM" id="SSF51735">
    <property type="entry name" value="NAD(P)-binding Rossmann-fold domains"/>
    <property type="match status" value="1"/>
</dbReference>
<protein>
    <recommendedName>
        <fullName evidence="4">Short-chain dehydrogenases/reductase</fullName>
    </recommendedName>
</protein>